<dbReference type="Proteomes" id="UP001499915">
    <property type="component" value="Unassembled WGS sequence"/>
</dbReference>
<reference evidence="3 4" key="1">
    <citation type="journal article" date="2019" name="Int. J. Syst. Evol. Microbiol.">
        <title>The Global Catalogue of Microorganisms (GCM) 10K type strain sequencing project: providing services to taxonomists for standard genome sequencing and annotation.</title>
        <authorList>
            <consortium name="The Broad Institute Genomics Platform"/>
            <consortium name="The Broad Institute Genome Sequencing Center for Infectious Disease"/>
            <person name="Wu L."/>
            <person name="Ma J."/>
        </authorList>
    </citation>
    <scope>NUCLEOTIDE SEQUENCE [LARGE SCALE GENOMIC DNA]</scope>
    <source>
        <strain evidence="3 4">JCM 15134</strain>
    </source>
</reference>
<dbReference type="PRINTS" id="PR00081">
    <property type="entry name" value="GDHRDH"/>
</dbReference>
<dbReference type="InterPro" id="IPR020904">
    <property type="entry name" value="Sc_DH/Rdtase_CS"/>
</dbReference>
<dbReference type="RefSeq" id="WP_343804449.1">
    <property type="nucleotide sequence ID" value="NZ_BAAAET010000002.1"/>
</dbReference>
<gene>
    <name evidence="3" type="ORF">GCM10009104_14650</name>
</gene>
<accession>A0ABN1I555</accession>
<dbReference type="InterPro" id="IPR002347">
    <property type="entry name" value="SDR_fam"/>
</dbReference>
<dbReference type="PANTHER" id="PTHR43639:SF1">
    <property type="entry name" value="SHORT-CHAIN DEHYDROGENASE_REDUCTASE FAMILY PROTEIN"/>
    <property type="match status" value="1"/>
</dbReference>
<evidence type="ECO:0000256" key="1">
    <source>
        <dbReference type="ARBA" id="ARBA00006484"/>
    </source>
</evidence>
<evidence type="ECO:0000256" key="2">
    <source>
        <dbReference type="ARBA" id="ARBA00023002"/>
    </source>
</evidence>
<comment type="caution">
    <text evidence="3">The sequence shown here is derived from an EMBL/GenBank/DDBJ whole genome shotgun (WGS) entry which is preliminary data.</text>
</comment>
<dbReference type="PROSITE" id="PS00061">
    <property type="entry name" value="ADH_SHORT"/>
    <property type="match status" value="1"/>
</dbReference>
<dbReference type="SUPFAM" id="SSF51735">
    <property type="entry name" value="NAD(P)-binding Rossmann-fold domains"/>
    <property type="match status" value="1"/>
</dbReference>
<dbReference type="PRINTS" id="PR00080">
    <property type="entry name" value="SDRFAMILY"/>
</dbReference>
<keyword evidence="4" id="KW-1185">Reference proteome</keyword>
<protein>
    <submittedName>
        <fullName evidence="3">Pteridine reductase</fullName>
    </submittedName>
</protein>
<dbReference type="NCBIfam" id="NF006598">
    <property type="entry name" value="PRK09135.1"/>
    <property type="match status" value="1"/>
</dbReference>
<dbReference type="EMBL" id="BAAAET010000002">
    <property type="protein sequence ID" value="GAA0689306.1"/>
    <property type="molecule type" value="Genomic_DNA"/>
</dbReference>
<dbReference type="PANTHER" id="PTHR43639">
    <property type="entry name" value="OXIDOREDUCTASE, SHORT-CHAIN DEHYDROGENASE/REDUCTASE FAMILY (AFU_ORTHOLOGUE AFUA_5G02870)"/>
    <property type="match status" value="1"/>
</dbReference>
<dbReference type="Pfam" id="PF13561">
    <property type="entry name" value="adh_short_C2"/>
    <property type="match status" value="1"/>
</dbReference>
<organism evidence="3 4">
    <name type="scientific">Marinobacterium maritimum</name>
    <dbReference type="NCBI Taxonomy" id="500162"/>
    <lineage>
        <taxon>Bacteria</taxon>
        <taxon>Pseudomonadati</taxon>
        <taxon>Pseudomonadota</taxon>
        <taxon>Gammaproteobacteria</taxon>
        <taxon>Oceanospirillales</taxon>
        <taxon>Oceanospirillaceae</taxon>
        <taxon>Marinobacterium</taxon>
    </lineage>
</organism>
<keyword evidence="2" id="KW-0560">Oxidoreductase</keyword>
<sequence>MSQAPRALITGAARRIGACIARQLHAAGYELLLHYRHSATEAEQLRDELNSLRPNSCRCLQADLEQMEQVTRLADEVKASGGLKLLVNNASSFYPTPIDSVSQQDWDTLINSNLRAPFFLTQALYPLLQDSEGNVINLIDVHAERGLTGYPVYSIAKAGLKMMTLSLARELAPKVRVNGIAPGPILWPEAEAALSEDARQAVVDKTLLARTGRPEDIADAVLYLAQAGYVTGQVLAVDGGRSLYS</sequence>
<proteinExistence type="inferred from homology"/>
<evidence type="ECO:0000313" key="3">
    <source>
        <dbReference type="EMBL" id="GAA0689306.1"/>
    </source>
</evidence>
<name>A0ABN1I555_9GAMM</name>
<dbReference type="InterPro" id="IPR036291">
    <property type="entry name" value="NAD(P)-bd_dom_sf"/>
</dbReference>
<evidence type="ECO:0000313" key="4">
    <source>
        <dbReference type="Proteomes" id="UP001499915"/>
    </source>
</evidence>
<comment type="similarity">
    <text evidence="1">Belongs to the short-chain dehydrogenases/reductases (SDR) family.</text>
</comment>
<dbReference type="Gene3D" id="3.40.50.720">
    <property type="entry name" value="NAD(P)-binding Rossmann-like Domain"/>
    <property type="match status" value="1"/>
</dbReference>